<evidence type="ECO:0000313" key="2">
    <source>
        <dbReference type="Proteomes" id="UP001158500"/>
    </source>
</evidence>
<dbReference type="Proteomes" id="UP001158500">
    <property type="component" value="Unassembled WGS sequence"/>
</dbReference>
<organism evidence="1 2">
    <name type="scientific">Stutzerimonas stutzeri</name>
    <name type="common">Pseudomonas stutzeri</name>
    <dbReference type="NCBI Taxonomy" id="316"/>
    <lineage>
        <taxon>Bacteria</taxon>
        <taxon>Pseudomonadati</taxon>
        <taxon>Pseudomonadota</taxon>
        <taxon>Gammaproteobacteria</taxon>
        <taxon>Pseudomonadales</taxon>
        <taxon>Pseudomonadaceae</taxon>
        <taxon>Stutzerimonas</taxon>
    </lineage>
</organism>
<reference evidence="1" key="1">
    <citation type="submission" date="2022-09" db="EMBL/GenBank/DDBJ databases">
        <title>Intensive care unit water sources are persistently colonized with multi-drug resistant bacteria and are the site of extensive horizontal gene transfer of antibiotic resistance genes.</title>
        <authorList>
            <person name="Diorio-Toth L."/>
        </authorList>
    </citation>
    <scope>NUCLEOTIDE SEQUENCE</scope>
    <source>
        <strain evidence="1">GD03947</strain>
    </source>
</reference>
<name>A0AA42PB13_STUST</name>
<protein>
    <submittedName>
        <fullName evidence="1">Uncharacterized protein</fullName>
    </submittedName>
</protein>
<comment type="caution">
    <text evidence="1">The sequence shown here is derived from an EMBL/GenBank/DDBJ whole genome shotgun (WGS) entry which is preliminary data.</text>
</comment>
<accession>A0AA42PB13</accession>
<gene>
    <name evidence="1" type="ORF">N5C32_10850</name>
</gene>
<dbReference type="AlphaFoldDB" id="A0AA42PB13"/>
<dbReference type="EMBL" id="JAOCAE010000006">
    <property type="protein sequence ID" value="MDH1236537.1"/>
    <property type="molecule type" value="Genomic_DNA"/>
</dbReference>
<evidence type="ECO:0000313" key="1">
    <source>
        <dbReference type="EMBL" id="MDH1236537.1"/>
    </source>
</evidence>
<proteinExistence type="predicted"/>
<sequence>MSLSHIEQLDAAIHANRKTVERGKALARLLVNKDFKEVIKDGYFEKEAIRLVHLRSDPNMQTPEKQDSIIKQMDAIAALSEYLRVQEHLCEQAAKQLEADEEFRAELAQEEVEE</sequence>
<dbReference type="RefSeq" id="WP_279641449.1">
    <property type="nucleotide sequence ID" value="NZ_JAOCAE010000006.1"/>
</dbReference>